<evidence type="ECO:0000313" key="3">
    <source>
        <dbReference type="Proteomes" id="UP000031668"/>
    </source>
</evidence>
<accession>A0A0C2JTH6</accession>
<proteinExistence type="predicted"/>
<feature type="region of interest" description="Disordered" evidence="1">
    <location>
        <begin position="1"/>
        <end position="33"/>
    </location>
</feature>
<dbReference type="AlphaFoldDB" id="A0A0C2JTH6"/>
<keyword evidence="3" id="KW-1185">Reference proteome</keyword>
<dbReference type="EMBL" id="JWZT01001142">
    <property type="protein sequence ID" value="KII72713.1"/>
    <property type="molecule type" value="Genomic_DNA"/>
</dbReference>
<protein>
    <submittedName>
        <fullName evidence="2">Uncharacterized protein</fullName>
    </submittedName>
</protein>
<reference evidence="2 3" key="1">
    <citation type="journal article" date="2014" name="Genome Biol. Evol.">
        <title>The genome of the myxosporean Thelohanellus kitauei shows adaptations to nutrient acquisition within its fish host.</title>
        <authorList>
            <person name="Yang Y."/>
            <person name="Xiong J."/>
            <person name="Zhou Z."/>
            <person name="Huo F."/>
            <person name="Miao W."/>
            <person name="Ran C."/>
            <person name="Liu Y."/>
            <person name="Zhang J."/>
            <person name="Feng J."/>
            <person name="Wang M."/>
            <person name="Wang M."/>
            <person name="Wang L."/>
            <person name="Yao B."/>
        </authorList>
    </citation>
    <scope>NUCLEOTIDE SEQUENCE [LARGE SCALE GENOMIC DNA]</scope>
    <source>
        <strain evidence="2">Wuqing</strain>
    </source>
</reference>
<comment type="caution">
    <text evidence="2">The sequence shown here is derived from an EMBL/GenBank/DDBJ whole genome shotgun (WGS) entry which is preliminary data.</text>
</comment>
<name>A0A0C2JTH6_THEKT</name>
<gene>
    <name evidence="2" type="ORF">RF11_00211</name>
</gene>
<feature type="compositionally biased region" description="Polar residues" evidence="1">
    <location>
        <begin position="1"/>
        <end position="28"/>
    </location>
</feature>
<organism evidence="2 3">
    <name type="scientific">Thelohanellus kitauei</name>
    <name type="common">Myxosporean</name>
    <dbReference type="NCBI Taxonomy" id="669202"/>
    <lineage>
        <taxon>Eukaryota</taxon>
        <taxon>Metazoa</taxon>
        <taxon>Cnidaria</taxon>
        <taxon>Myxozoa</taxon>
        <taxon>Myxosporea</taxon>
        <taxon>Bivalvulida</taxon>
        <taxon>Platysporina</taxon>
        <taxon>Myxobolidae</taxon>
        <taxon>Thelohanellus</taxon>
    </lineage>
</organism>
<evidence type="ECO:0000256" key="1">
    <source>
        <dbReference type="SAM" id="MobiDB-lite"/>
    </source>
</evidence>
<evidence type="ECO:0000313" key="2">
    <source>
        <dbReference type="EMBL" id="KII72713.1"/>
    </source>
</evidence>
<sequence>MPPYSSSLDKQSRPAQCSNIKTKKNTPNEIRKVGKGKNKAISLQILPKPLYEYVVRILPHANISSHKANSNVDINKSTSTRCGHGWSTVFHFVVKFALTGATKILPLLEDQDWW</sequence>
<dbReference type="Proteomes" id="UP000031668">
    <property type="component" value="Unassembled WGS sequence"/>
</dbReference>